<evidence type="ECO:0000313" key="3">
    <source>
        <dbReference type="Proteomes" id="UP001605036"/>
    </source>
</evidence>
<feature type="compositionally biased region" description="Basic and acidic residues" evidence="1">
    <location>
        <begin position="49"/>
        <end position="61"/>
    </location>
</feature>
<reference evidence="2 3" key="1">
    <citation type="submission" date="2024-09" db="EMBL/GenBank/DDBJ databases">
        <title>Chromosome-scale assembly of Riccia fluitans.</title>
        <authorList>
            <person name="Paukszto L."/>
            <person name="Sawicki J."/>
            <person name="Karawczyk K."/>
            <person name="Piernik-Szablinska J."/>
            <person name="Szczecinska M."/>
            <person name="Mazdziarz M."/>
        </authorList>
    </citation>
    <scope>NUCLEOTIDE SEQUENCE [LARGE SCALE GENOMIC DNA]</scope>
    <source>
        <strain evidence="2">Rf_01</strain>
        <tissue evidence="2">Aerial parts of the thallus</tissue>
    </source>
</reference>
<name>A0ABD1XRG8_9MARC</name>
<dbReference type="Proteomes" id="UP001605036">
    <property type="component" value="Unassembled WGS sequence"/>
</dbReference>
<dbReference type="EMBL" id="JBHFFA010000007">
    <property type="protein sequence ID" value="KAL2611543.1"/>
    <property type="molecule type" value="Genomic_DNA"/>
</dbReference>
<gene>
    <name evidence="2" type="ORF">R1flu_023235</name>
</gene>
<comment type="caution">
    <text evidence="2">The sequence shown here is derived from an EMBL/GenBank/DDBJ whole genome shotgun (WGS) entry which is preliminary data.</text>
</comment>
<proteinExistence type="predicted"/>
<organism evidence="2 3">
    <name type="scientific">Riccia fluitans</name>
    <dbReference type="NCBI Taxonomy" id="41844"/>
    <lineage>
        <taxon>Eukaryota</taxon>
        <taxon>Viridiplantae</taxon>
        <taxon>Streptophyta</taxon>
        <taxon>Embryophyta</taxon>
        <taxon>Marchantiophyta</taxon>
        <taxon>Marchantiopsida</taxon>
        <taxon>Marchantiidae</taxon>
        <taxon>Marchantiales</taxon>
        <taxon>Ricciaceae</taxon>
        <taxon>Riccia</taxon>
    </lineage>
</organism>
<keyword evidence="3" id="KW-1185">Reference proteome</keyword>
<sequence>MLRCECVSETYRREEVRSAVLPSGVNSEDSAPRTAASEPADGVGATRESTPRDSDVVKRSGDAPLEFTVKADIPDLAILRPDTG</sequence>
<evidence type="ECO:0000256" key="1">
    <source>
        <dbReference type="SAM" id="MobiDB-lite"/>
    </source>
</evidence>
<feature type="region of interest" description="Disordered" evidence="1">
    <location>
        <begin position="15"/>
        <end position="62"/>
    </location>
</feature>
<protein>
    <submittedName>
        <fullName evidence="2">Uncharacterized protein</fullName>
    </submittedName>
</protein>
<accession>A0ABD1XRG8</accession>
<evidence type="ECO:0000313" key="2">
    <source>
        <dbReference type="EMBL" id="KAL2611543.1"/>
    </source>
</evidence>
<dbReference type="AlphaFoldDB" id="A0ABD1XRG8"/>